<dbReference type="RefSeq" id="XP_003743670.1">
    <property type="nucleotide sequence ID" value="XM_003743622.1"/>
</dbReference>
<feature type="chain" id="PRO_5042469670" evidence="1">
    <location>
        <begin position="25"/>
        <end position="146"/>
    </location>
</feature>
<accession>A0AAJ6VYB3</accession>
<evidence type="ECO:0000313" key="2">
    <source>
        <dbReference type="Proteomes" id="UP000694867"/>
    </source>
</evidence>
<dbReference type="GeneID" id="100906939"/>
<evidence type="ECO:0000313" key="3">
    <source>
        <dbReference type="RefSeq" id="XP_003743670.1"/>
    </source>
</evidence>
<dbReference type="AlphaFoldDB" id="A0AAJ6VYB3"/>
<gene>
    <name evidence="3" type="primary">LOC100906939</name>
</gene>
<dbReference type="KEGG" id="goe:100906939"/>
<protein>
    <submittedName>
        <fullName evidence="3">Astakine</fullName>
    </submittedName>
</protein>
<name>A0AAJ6VYB3_9ACAR</name>
<keyword evidence="2" id="KW-1185">Reference proteome</keyword>
<proteinExistence type="predicted"/>
<evidence type="ECO:0000256" key="1">
    <source>
        <dbReference type="SAM" id="SignalP"/>
    </source>
</evidence>
<reference evidence="3" key="1">
    <citation type="submission" date="2025-08" db="UniProtKB">
        <authorList>
            <consortium name="RefSeq"/>
        </authorList>
    </citation>
    <scope>IDENTIFICATION</scope>
</reference>
<sequence length="146" mass="16456">MRSSMERLSLLLISLSVFLEFAACEDVEVRSCRKPSDCDPGYCCRIGMERFSQPFCQKFGTVGDTCRMGAEPEDKILWFPGGLTFDVFGVYRQFCPCEGGLACKEAMCQPESAKIAAPTKKYNIDDFDYESLDNRAKSDNFAEFDI</sequence>
<keyword evidence="1" id="KW-0732">Signal</keyword>
<dbReference type="Proteomes" id="UP000694867">
    <property type="component" value="Unplaced"/>
</dbReference>
<feature type="signal peptide" evidence="1">
    <location>
        <begin position="1"/>
        <end position="24"/>
    </location>
</feature>
<organism evidence="2 3">
    <name type="scientific">Galendromus occidentalis</name>
    <name type="common">western predatory mite</name>
    <dbReference type="NCBI Taxonomy" id="34638"/>
    <lineage>
        <taxon>Eukaryota</taxon>
        <taxon>Metazoa</taxon>
        <taxon>Ecdysozoa</taxon>
        <taxon>Arthropoda</taxon>
        <taxon>Chelicerata</taxon>
        <taxon>Arachnida</taxon>
        <taxon>Acari</taxon>
        <taxon>Parasitiformes</taxon>
        <taxon>Mesostigmata</taxon>
        <taxon>Gamasina</taxon>
        <taxon>Phytoseioidea</taxon>
        <taxon>Phytoseiidae</taxon>
        <taxon>Typhlodrominae</taxon>
        <taxon>Galendromus</taxon>
    </lineage>
</organism>
<dbReference type="Gene3D" id="2.10.80.10">
    <property type="entry name" value="Lipase, subunit A"/>
    <property type="match status" value="1"/>
</dbReference>